<sequence>MVPRYFFVLFFTKNKESASITFETPSLIVARGDNPGYTHVPGERK</sequence>
<dbReference type="Proteomes" id="UP000240978">
    <property type="component" value="Unassembled WGS sequence"/>
</dbReference>
<accession>A0A2P8G9I9</accession>
<reference evidence="1 2" key="1">
    <citation type="submission" date="2018-03" db="EMBL/GenBank/DDBJ databases">
        <title>Genomic Encyclopedia of Archaeal and Bacterial Type Strains, Phase II (KMG-II): from individual species to whole genera.</title>
        <authorList>
            <person name="Goeker M."/>
        </authorList>
    </citation>
    <scope>NUCLEOTIDE SEQUENCE [LARGE SCALE GENOMIC DNA]</scope>
    <source>
        <strain evidence="1 2">DSM 18107</strain>
    </source>
</reference>
<comment type="caution">
    <text evidence="1">The sequence shown here is derived from an EMBL/GenBank/DDBJ whole genome shotgun (WGS) entry which is preliminary data.</text>
</comment>
<dbReference type="AlphaFoldDB" id="A0A2P8G9I9"/>
<gene>
    <name evidence="1" type="ORF">CLV42_1051</name>
</gene>
<evidence type="ECO:0000313" key="2">
    <source>
        <dbReference type="Proteomes" id="UP000240978"/>
    </source>
</evidence>
<organism evidence="1 2">
    <name type="scientific">Chitinophaga ginsengisoli</name>
    <dbReference type="NCBI Taxonomy" id="363837"/>
    <lineage>
        <taxon>Bacteria</taxon>
        <taxon>Pseudomonadati</taxon>
        <taxon>Bacteroidota</taxon>
        <taxon>Chitinophagia</taxon>
        <taxon>Chitinophagales</taxon>
        <taxon>Chitinophagaceae</taxon>
        <taxon>Chitinophaga</taxon>
    </lineage>
</organism>
<name>A0A2P8G9I9_9BACT</name>
<proteinExistence type="predicted"/>
<dbReference type="EMBL" id="PYGK01000005">
    <property type="protein sequence ID" value="PSL30640.1"/>
    <property type="molecule type" value="Genomic_DNA"/>
</dbReference>
<keyword evidence="2" id="KW-1185">Reference proteome</keyword>
<evidence type="ECO:0000313" key="1">
    <source>
        <dbReference type="EMBL" id="PSL30640.1"/>
    </source>
</evidence>
<protein>
    <submittedName>
        <fullName evidence="1">Uncharacterized protein</fullName>
    </submittedName>
</protein>